<dbReference type="OrthoDB" id="283948at2"/>
<dbReference type="RefSeq" id="WP_155039402.1">
    <property type="nucleotide sequence ID" value="NZ_JBHGCD010000003.1"/>
</dbReference>
<reference evidence="1 2" key="1">
    <citation type="submission" date="2019-11" db="EMBL/GenBank/DDBJ databases">
        <authorList>
            <person name="Dong K."/>
        </authorList>
    </citation>
    <scope>NUCLEOTIDE SEQUENCE [LARGE SCALE GENOMIC DNA]</scope>
    <source>
        <strain evidence="1 2">NBRC 112902</strain>
    </source>
</reference>
<dbReference type="EMBL" id="WMIG01000003">
    <property type="protein sequence ID" value="MTH59465.1"/>
    <property type="molecule type" value="Genomic_DNA"/>
</dbReference>
<comment type="caution">
    <text evidence="1">The sequence shown here is derived from an EMBL/GenBank/DDBJ whole genome shotgun (WGS) entry which is preliminary data.</text>
</comment>
<name>A0A844HMR3_9RHOB</name>
<dbReference type="Proteomes" id="UP000449846">
    <property type="component" value="Unassembled WGS sequence"/>
</dbReference>
<evidence type="ECO:0000313" key="1">
    <source>
        <dbReference type="EMBL" id="MTH59465.1"/>
    </source>
</evidence>
<dbReference type="AlphaFoldDB" id="A0A844HMR3"/>
<organism evidence="1 2">
    <name type="scientific">Paracoccus litorisediminis</name>
    <dbReference type="NCBI Taxonomy" id="2006130"/>
    <lineage>
        <taxon>Bacteria</taxon>
        <taxon>Pseudomonadati</taxon>
        <taxon>Pseudomonadota</taxon>
        <taxon>Alphaproteobacteria</taxon>
        <taxon>Rhodobacterales</taxon>
        <taxon>Paracoccaceae</taxon>
        <taxon>Paracoccus</taxon>
    </lineage>
</organism>
<accession>A0A844HMR3</accession>
<keyword evidence="2" id="KW-1185">Reference proteome</keyword>
<protein>
    <submittedName>
        <fullName evidence="1">Uncharacterized protein</fullName>
    </submittedName>
</protein>
<sequence>MRSLCGQDEIAFHAPAPGMGPHGRLARLAADLDHGPPDLAALDLAAWEALLLDLRAALIGPRIDAEARCEACGTGNALIFPAADLPRAPGDPPVLDGRALSLTLGDLLAHEARGLTGEAALTALLAAAMGLTPDAAAQRLARPDRGRVVAALESAASGLGLEIASTCTACGAALVLPLDVATYLDAELQSRAARLLDEVHLIALTYHWSQAEILSLPLARRQDYLRRIMASRTLGDVATGWPGIGGM</sequence>
<evidence type="ECO:0000313" key="2">
    <source>
        <dbReference type="Proteomes" id="UP000449846"/>
    </source>
</evidence>
<gene>
    <name evidence="1" type="ORF">GL300_09585</name>
</gene>
<proteinExistence type="predicted"/>